<dbReference type="Pfam" id="PF22486">
    <property type="entry name" value="MATH_2"/>
    <property type="match status" value="1"/>
</dbReference>
<reference evidence="4 5" key="1">
    <citation type="submission" date="2024-11" db="EMBL/GenBank/DDBJ databases">
        <title>Chromosome-level genome assembly of Eucalyptus globulus Labill. provides insights into its genome evolution.</title>
        <authorList>
            <person name="Li X."/>
        </authorList>
    </citation>
    <scope>NUCLEOTIDE SEQUENCE [LARGE SCALE GENOMIC DNA]</scope>
    <source>
        <strain evidence="4">CL2024</strain>
        <tissue evidence="4">Fresh tender leaves</tissue>
    </source>
</reference>
<dbReference type="SMART" id="SM00061">
    <property type="entry name" value="MATH"/>
    <property type="match status" value="1"/>
</dbReference>
<evidence type="ECO:0000256" key="1">
    <source>
        <dbReference type="ARBA" id="ARBA00023054"/>
    </source>
</evidence>
<dbReference type="PANTHER" id="PTHR46236:SF35">
    <property type="entry name" value="MATH DOMAIN-CONTAINING PROTEIN"/>
    <property type="match status" value="1"/>
</dbReference>
<proteinExistence type="predicted"/>
<dbReference type="PANTHER" id="PTHR46236">
    <property type="entry name" value="TRAF-LIKE SUPERFAMILY PROTEIN"/>
    <property type="match status" value="1"/>
</dbReference>
<dbReference type="SUPFAM" id="SSF49599">
    <property type="entry name" value="TRAF domain-like"/>
    <property type="match status" value="1"/>
</dbReference>
<name>A0ABD3IMV1_EUCGL</name>
<dbReference type="InterPro" id="IPR050804">
    <property type="entry name" value="MCC"/>
</dbReference>
<evidence type="ECO:0000313" key="4">
    <source>
        <dbReference type="EMBL" id="KAL3715906.1"/>
    </source>
</evidence>
<feature type="region of interest" description="Disordered" evidence="2">
    <location>
        <begin position="325"/>
        <end position="352"/>
    </location>
</feature>
<evidence type="ECO:0000259" key="3">
    <source>
        <dbReference type="PROSITE" id="PS50144"/>
    </source>
</evidence>
<keyword evidence="5" id="KW-1185">Reference proteome</keyword>
<dbReference type="EMBL" id="JBJKBG010000011">
    <property type="protein sequence ID" value="KAL3715906.1"/>
    <property type="molecule type" value="Genomic_DNA"/>
</dbReference>
<keyword evidence="1" id="KW-0175">Coiled coil</keyword>
<dbReference type="InterPro" id="IPR008974">
    <property type="entry name" value="TRAF-like"/>
</dbReference>
<evidence type="ECO:0000313" key="5">
    <source>
        <dbReference type="Proteomes" id="UP001634007"/>
    </source>
</evidence>
<feature type="domain" description="MATH" evidence="3">
    <location>
        <begin position="25"/>
        <end position="149"/>
    </location>
</feature>
<sequence length="365" mass="41786">MFEQEQQPNKKLKMEIADVQNDVNQGEFTWIIRNFTRQSAKLYSEAFTVSGCQWIIAAYPKGNNTYHLSLYLEIPDSATFPDGWTRKAKCSFSAIDRTNNAHSITREMQHDFNARESDWGFKKFIKLSKLQTRTRGYIINDSLMIKAKVCVLKVTPPVNLQPAKPTDKFDSYFTGLEELVNTAETNAVNVGSTSSHHDGALKAEIPSLEEVEKAKQSLKNCLSDLFKSNMKERLSEALSTLSSARIGLSSEQQIAIETFRQDNAELELHKLLKDQRFSAMKKCHETHILNKQLMDDLIKEEEEVKSKRDKLLSDWEVLLVQSEEAESGYKDKQKKVAEAEEKKRISEERLSRSTTAWSNLKAQFC</sequence>
<dbReference type="Gene3D" id="2.60.210.10">
    <property type="entry name" value="Apoptosis, Tumor Necrosis Factor Receptor Associated Protein 2, Chain A"/>
    <property type="match status" value="1"/>
</dbReference>
<dbReference type="CDD" id="cd00121">
    <property type="entry name" value="MATH"/>
    <property type="match status" value="1"/>
</dbReference>
<dbReference type="PROSITE" id="PS50144">
    <property type="entry name" value="MATH"/>
    <property type="match status" value="1"/>
</dbReference>
<dbReference type="AlphaFoldDB" id="A0ABD3IMV1"/>
<dbReference type="InterPro" id="IPR002083">
    <property type="entry name" value="MATH/TRAF_dom"/>
</dbReference>
<comment type="caution">
    <text evidence="4">The sequence shown here is derived from an EMBL/GenBank/DDBJ whole genome shotgun (WGS) entry which is preliminary data.</text>
</comment>
<organism evidence="4 5">
    <name type="scientific">Eucalyptus globulus</name>
    <name type="common">Tasmanian blue gum</name>
    <dbReference type="NCBI Taxonomy" id="34317"/>
    <lineage>
        <taxon>Eukaryota</taxon>
        <taxon>Viridiplantae</taxon>
        <taxon>Streptophyta</taxon>
        <taxon>Embryophyta</taxon>
        <taxon>Tracheophyta</taxon>
        <taxon>Spermatophyta</taxon>
        <taxon>Magnoliopsida</taxon>
        <taxon>eudicotyledons</taxon>
        <taxon>Gunneridae</taxon>
        <taxon>Pentapetalae</taxon>
        <taxon>rosids</taxon>
        <taxon>malvids</taxon>
        <taxon>Myrtales</taxon>
        <taxon>Myrtaceae</taxon>
        <taxon>Myrtoideae</taxon>
        <taxon>Eucalypteae</taxon>
        <taxon>Eucalyptus</taxon>
    </lineage>
</organism>
<feature type="compositionally biased region" description="Basic and acidic residues" evidence="2">
    <location>
        <begin position="327"/>
        <end position="351"/>
    </location>
</feature>
<accession>A0ABD3IMV1</accession>
<protein>
    <recommendedName>
        <fullName evidence="3">MATH domain-containing protein</fullName>
    </recommendedName>
</protein>
<evidence type="ECO:0000256" key="2">
    <source>
        <dbReference type="SAM" id="MobiDB-lite"/>
    </source>
</evidence>
<gene>
    <name evidence="4" type="ORF">ACJRO7_007634</name>
</gene>
<dbReference type="Proteomes" id="UP001634007">
    <property type="component" value="Unassembled WGS sequence"/>
</dbReference>